<gene>
    <name evidence="3" type="ordered locus">HRM2_02840</name>
</gene>
<evidence type="ECO:0000313" key="4">
    <source>
        <dbReference type="Proteomes" id="UP000000442"/>
    </source>
</evidence>
<dbReference type="SUPFAM" id="SSF56281">
    <property type="entry name" value="Metallo-hydrolase/oxidoreductase"/>
    <property type="match status" value="1"/>
</dbReference>
<evidence type="ECO:0000313" key="3">
    <source>
        <dbReference type="EMBL" id="ACN13406.1"/>
    </source>
</evidence>
<dbReference type="SMART" id="SM00849">
    <property type="entry name" value="Lactamase_B"/>
    <property type="match status" value="1"/>
</dbReference>
<dbReference type="AlphaFoldDB" id="C0QFL0"/>
<dbReference type="eggNOG" id="COG0491">
    <property type="taxonomic scope" value="Bacteria"/>
</dbReference>
<dbReference type="OrthoDB" id="9784009at2"/>
<dbReference type="KEGG" id="dat:HRM2_02840"/>
<dbReference type="Pfam" id="PF00753">
    <property type="entry name" value="Lactamase_B"/>
    <property type="match status" value="1"/>
</dbReference>
<proteinExistence type="inferred from homology"/>
<evidence type="ECO:0000259" key="2">
    <source>
        <dbReference type="SMART" id="SM00849"/>
    </source>
</evidence>
<dbReference type="EMBL" id="CP001087">
    <property type="protein sequence ID" value="ACN13406.1"/>
    <property type="molecule type" value="Genomic_DNA"/>
</dbReference>
<dbReference type="Proteomes" id="UP000000442">
    <property type="component" value="Chromosome"/>
</dbReference>
<name>C0QFL0_DESAH</name>
<dbReference type="HOGENOM" id="CLU_936035_0_0_7"/>
<sequence>MEKYAFMESLADNFYLVRGANNATIPFCNSFVLDGNERVLIDAGLDHSVIKAIDADRRIDLLIITHSHPDHTLASHLLGDRTLMLPEETPDSVHDLFELGRRFTGSDRGGIHWEQRMRSVYGLQPLKPADARFKNGDLLDLGGARLEAIHLPGHLGDHYGFFDHNSGVLLTTDVDFTGFGPWYGHEEASIERFKTDVQTLASRDARLVCSSHKPPIRSGMKDCFDRFFASFERQQQEVLDTLESPSTLEGIVAASPFYHNRFPDPFLQRIYEGHLVKKNLDLMITAGIIKINNDIYTKVKETTHAIH</sequence>
<protein>
    <recommendedName>
        <fullName evidence="2">Metallo-beta-lactamase domain-containing protein</fullName>
    </recommendedName>
</protein>
<dbReference type="RefSeq" id="WP_012662655.1">
    <property type="nucleotide sequence ID" value="NC_012108.1"/>
</dbReference>
<dbReference type="PANTHER" id="PTHR42951:SF4">
    <property type="entry name" value="ACYL-COENZYME A THIOESTERASE MBLAC2"/>
    <property type="match status" value="1"/>
</dbReference>
<organism evidence="3 4">
    <name type="scientific">Desulforapulum autotrophicum (strain ATCC 43914 / DSM 3382 / VKM B-1955 / HRM2)</name>
    <name type="common">Desulfobacterium autotrophicum</name>
    <dbReference type="NCBI Taxonomy" id="177437"/>
    <lineage>
        <taxon>Bacteria</taxon>
        <taxon>Pseudomonadati</taxon>
        <taxon>Thermodesulfobacteriota</taxon>
        <taxon>Desulfobacteria</taxon>
        <taxon>Desulfobacterales</taxon>
        <taxon>Desulfobacteraceae</taxon>
        <taxon>Desulforapulum</taxon>
    </lineage>
</organism>
<dbReference type="PANTHER" id="PTHR42951">
    <property type="entry name" value="METALLO-BETA-LACTAMASE DOMAIN-CONTAINING"/>
    <property type="match status" value="1"/>
</dbReference>
<dbReference type="InterPro" id="IPR036866">
    <property type="entry name" value="RibonucZ/Hydroxyglut_hydro"/>
</dbReference>
<keyword evidence="4" id="KW-1185">Reference proteome</keyword>
<dbReference type="Gene3D" id="3.60.15.10">
    <property type="entry name" value="Ribonuclease Z/Hydroxyacylglutathione hydrolase-like"/>
    <property type="match status" value="1"/>
</dbReference>
<dbReference type="GO" id="GO:0017001">
    <property type="term" value="P:antibiotic catabolic process"/>
    <property type="evidence" value="ECO:0007669"/>
    <property type="project" value="UniProtKB-ARBA"/>
</dbReference>
<comment type="similarity">
    <text evidence="1">Belongs to the metallo-beta-lactamase superfamily. Class-B beta-lactamase family.</text>
</comment>
<reference evidence="3 4" key="1">
    <citation type="journal article" date="2009" name="Environ. Microbiol.">
        <title>Genome sequence of Desulfobacterium autotrophicum HRM2, a marine sulfate reducer oxidizing organic carbon completely to carbon dioxide.</title>
        <authorList>
            <person name="Strittmatter A.W."/>
            <person name="Liesegang H."/>
            <person name="Rabus R."/>
            <person name="Decker I."/>
            <person name="Amann J."/>
            <person name="Andres S."/>
            <person name="Henne A."/>
            <person name="Fricke W.F."/>
            <person name="Martinez-Arias R."/>
            <person name="Bartels D."/>
            <person name="Goesmann A."/>
            <person name="Krause L."/>
            <person name="Puehler A."/>
            <person name="Klenk H.P."/>
            <person name="Richter M."/>
            <person name="Schuler M."/>
            <person name="Gloeckner F.O."/>
            <person name="Meyerdierks A."/>
            <person name="Gottschalk G."/>
            <person name="Amann R."/>
        </authorList>
    </citation>
    <scope>NUCLEOTIDE SEQUENCE [LARGE SCALE GENOMIC DNA]</scope>
    <source>
        <strain evidence="4">ATCC 43914 / DSM 3382 / HRM2</strain>
    </source>
</reference>
<dbReference type="InterPro" id="IPR001279">
    <property type="entry name" value="Metallo-B-lactamas"/>
</dbReference>
<evidence type="ECO:0000256" key="1">
    <source>
        <dbReference type="ARBA" id="ARBA00005250"/>
    </source>
</evidence>
<feature type="domain" description="Metallo-beta-lactamase" evidence="2">
    <location>
        <begin position="27"/>
        <end position="212"/>
    </location>
</feature>
<accession>C0QFL0</accession>
<dbReference type="STRING" id="177437.HRM2_02840"/>
<dbReference type="InterPro" id="IPR050855">
    <property type="entry name" value="NDM-1-like"/>
</dbReference>